<sequence>MSQAQQLRALYNARQKASEDFQNGVREILPVGLEVKWKRGGNTQSGVITSQGYDGDCFVRNHRTLKAVKITAFDILAAAEDEASE</sequence>
<evidence type="ECO:0000313" key="1">
    <source>
        <dbReference type="EMBL" id="MDQ1185969.1"/>
    </source>
</evidence>
<dbReference type="RefSeq" id="WP_306932614.1">
    <property type="nucleotide sequence ID" value="NZ_JAUTBL010000002.1"/>
</dbReference>
<dbReference type="EMBL" id="JAUTBL010000002">
    <property type="protein sequence ID" value="MDQ1185969.1"/>
    <property type="molecule type" value="Genomic_DNA"/>
</dbReference>
<evidence type="ECO:0000313" key="2">
    <source>
        <dbReference type="Proteomes" id="UP001224781"/>
    </source>
</evidence>
<proteinExistence type="predicted"/>
<dbReference type="Proteomes" id="UP001224781">
    <property type="component" value="Unassembled WGS sequence"/>
</dbReference>
<reference evidence="1 2" key="1">
    <citation type="submission" date="2023-07" db="EMBL/GenBank/DDBJ databases">
        <title>Functional and genomic diversity of the sorghum phyllosphere microbiome.</title>
        <authorList>
            <person name="Shade A."/>
        </authorList>
    </citation>
    <scope>NUCLEOTIDE SEQUENCE [LARGE SCALE GENOMIC DNA]</scope>
    <source>
        <strain evidence="1 2">SORGH_AS_1126</strain>
    </source>
</reference>
<protein>
    <submittedName>
        <fullName evidence="1">Uncharacterized protein</fullName>
    </submittedName>
</protein>
<gene>
    <name evidence="1" type="ORF">QE408_003112</name>
</gene>
<keyword evidence="2" id="KW-1185">Reference proteome</keyword>
<name>A0ABU0ULY6_9HYPH</name>
<comment type="caution">
    <text evidence="1">The sequence shown here is derived from an EMBL/GenBank/DDBJ whole genome shotgun (WGS) entry which is preliminary data.</text>
</comment>
<organism evidence="1 2">
    <name type="scientific">Agrobacterium larrymoorei</name>
    <dbReference type="NCBI Taxonomy" id="160699"/>
    <lineage>
        <taxon>Bacteria</taxon>
        <taxon>Pseudomonadati</taxon>
        <taxon>Pseudomonadota</taxon>
        <taxon>Alphaproteobacteria</taxon>
        <taxon>Hyphomicrobiales</taxon>
        <taxon>Rhizobiaceae</taxon>
        <taxon>Rhizobium/Agrobacterium group</taxon>
        <taxon>Agrobacterium</taxon>
    </lineage>
</organism>
<accession>A0ABU0ULY6</accession>